<dbReference type="Proteomes" id="UP000094336">
    <property type="component" value="Unassembled WGS sequence"/>
</dbReference>
<dbReference type="InterPro" id="IPR050775">
    <property type="entry name" value="FAD-binding_Monooxygenases"/>
</dbReference>
<keyword evidence="9" id="KW-1185">Reference proteome</keyword>
<evidence type="ECO:0000313" key="9">
    <source>
        <dbReference type="Proteomes" id="UP000094336"/>
    </source>
</evidence>
<name>A0A1E3QRH5_9ASCO</name>
<organism evidence="8 9">
    <name type="scientific">Babjeviella inositovora NRRL Y-12698</name>
    <dbReference type="NCBI Taxonomy" id="984486"/>
    <lineage>
        <taxon>Eukaryota</taxon>
        <taxon>Fungi</taxon>
        <taxon>Dikarya</taxon>
        <taxon>Ascomycota</taxon>
        <taxon>Saccharomycotina</taxon>
        <taxon>Pichiomycetes</taxon>
        <taxon>Serinales incertae sedis</taxon>
        <taxon>Babjeviella</taxon>
    </lineage>
</organism>
<keyword evidence="5" id="KW-0521">NADP</keyword>
<evidence type="ECO:0008006" key="10">
    <source>
        <dbReference type="Google" id="ProtNLM"/>
    </source>
</evidence>
<accession>A0A1E3QRH5</accession>
<dbReference type="PRINTS" id="PR00411">
    <property type="entry name" value="PNDRDTASEI"/>
</dbReference>
<sequence length="544" mass="60729">MSSNTLHDVIIIGAGFGAIKLIHDLRKLGLSIHGFDKGSTLGGVWQHNRYPGARVDSEVPVYQLFISEVYEDWNFSEAFPGWEELQAYFAHVDKKLNISKDYTYSSTVTTTHWNEEAKHWTVTVTGKGAGVYTSRYLLVCTGFAAKTVIPSFKNRDKFKGLAFHTAEWPHEGIDVKGKKVAVIGTGASGVQVIQEIGREVGSLTVFQRSINTALPMVQRKLSAKEQDALKPEYPKILEAAKLTIAGNTFNATFLNAVDATPEERKAVYDEKWAGGGFRFWGGNFQDTVANPEANALAYEYWRGRVSERVKDPRKLEILAPTKQPYHILTKRPSLEQYYYEILNQDNVDIVDIKQDPIVKFTETGIKTASQEFDFDIVVFATGFDAVTGGFNLIDIRGQGGVKLTDKWADGTYSYLGMTISEMPNLFFLYGPHGPTAFSNGPTSTAIQSEWISRAVSFVEKNNKGYMVPTKEAERTWYNHVNDTCKGTLFYSSKSWYMGANIPGKKIESLNYVAGIPAYTKDIEDAEREGYRGFIFGNAAPVVKI</sequence>
<dbReference type="RefSeq" id="XP_018985609.1">
    <property type="nucleotide sequence ID" value="XM_019128714.1"/>
</dbReference>
<evidence type="ECO:0000256" key="3">
    <source>
        <dbReference type="ARBA" id="ARBA00022630"/>
    </source>
</evidence>
<dbReference type="GO" id="GO:0050661">
    <property type="term" value="F:NADP binding"/>
    <property type="evidence" value="ECO:0007669"/>
    <property type="project" value="InterPro"/>
</dbReference>
<evidence type="ECO:0000256" key="5">
    <source>
        <dbReference type="ARBA" id="ARBA00022857"/>
    </source>
</evidence>
<evidence type="ECO:0000256" key="7">
    <source>
        <dbReference type="ARBA" id="ARBA00023033"/>
    </source>
</evidence>
<dbReference type="EMBL" id="KV454430">
    <property type="protein sequence ID" value="ODQ80281.1"/>
    <property type="molecule type" value="Genomic_DNA"/>
</dbReference>
<dbReference type="InterPro" id="IPR036188">
    <property type="entry name" value="FAD/NAD-bd_sf"/>
</dbReference>
<dbReference type="STRING" id="984486.A0A1E3QRH5"/>
<comment type="cofactor">
    <cofactor evidence="1">
        <name>FAD</name>
        <dbReference type="ChEBI" id="CHEBI:57692"/>
    </cofactor>
</comment>
<evidence type="ECO:0000256" key="2">
    <source>
        <dbReference type="ARBA" id="ARBA00010139"/>
    </source>
</evidence>
<proteinExistence type="inferred from homology"/>
<protein>
    <recommendedName>
        <fullName evidence="10">FAD/NAD(P)-binding domain-containing protein</fullName>
    </recommendedName>
</protein>
<evidence type="ECO:0000313" key="8">
    <source>
        <dbReference type="EMBL" id="ODQ80281.1"/>
    </source>
</evidence>
<dbReference type="OrthoDB" id="74360at2759"/>
<keyword evidence="6" id="KW-0560">Oxidoreductase</keyword>
<dbReference type="GO" id="GO:0050660">
    <property type="term" value="F:flavin adenine dinucleotide binding"/>
    <property type="evidence" value="ECO:0007669"/>
    <property type="project" value="InterPro"/>
</dbReference>
<comment type="similarity">
    <text evidence="2">Belongs to the FAD-binding monooxygenase family.</text>
</comment>
<reference evidence="9" key="1">
    <citation type="submission" date="2016-05" db="EMBL/GenBank/DDBJ databases">
        <title>Comparative genomics of biotechnologically important yeasts.</title>
        <authorList>
            <consortium name="DOE Joint Genome Institute"/>
            <person name="Riley R."/>
            <person name="Haridas S."/>
            <person name="Wolfe K.H."/>
            <person name="Lopes M.R."/>
            <person name="Hittinger C.T."/>
            <person name="Goker M."/>
            <person name="Salamov A."/>
            <person name="Wisecaver J."/>
            <person name="Long T.M."/>
            <person name="Aerts A.L."/>
            <person name="Barry K."/>
            <person name="Choi C."/>
            <person name="Clum A."/>
            <person name="Coughlan A.Y."/>
            <person name="Deshpande S."/>
            <person name="Douglass A.P."/>
            <person name="Hanson S.J."/>
            <person name="Klenk H.-P."/>
            <person name="Labutti K."/>
            <person name="Lapidus A."/>
            <person name="Lindquist E."/>
            <person name="Lipzen A."/>
            <person name="Meier-Kolthoff J.P."/>
            <person name="Ohm R.A."/>
            <person name="Otillar R.P."/>
            <person name="Pangilinan J."/>
            <person name="Peng Y."/>
            <person name="Rokas A."/>
            <person name="Rosa C.A."/>
            <person name="Scheuner C."/>
            <person name="Sibirny A.A."/>
            <person name="Slot J.C."/>
            <person name="Stielow J.B."/>
            <person name="Sun H."/>
            <person name="Kurtzman C.P."/>
            <person name="Blackwell M."/>
            <person name="Grigoriev I.V."/>
            <person name="Jeffries T.W."/>
        </authorList>
    </citation>
    <scope>NUCLEOTIDE SEQUENCE [LARGE SCALE GENOMIC DNA]</scope>
    <source>
        <strain evidence="9">NRRL Y-12698</strain>
    </source>
</reference>
<dbReference type="Pfam" id="PF00743">
    <property type="entry name" value="FMO-like"/>
    <property type="match status" value="1"/>
</dbReference>
<dbReference type="InterPro" id="IPR020946">
    <property type="entry name" value="Flavin_mOase-like"/>
</dbReference>
<keyword evidence="7" id="KW-0503">Monooxygenase</keyword>
<evidence type="ECO:0000256" key="6">
    <source>
        <dbReference type="ARBA" id="ARBA00023002"/>
    </source>
</evidence>
<keyword evidence="3" id="KW-0285">Flavoprotein</keyword>
<dbReference type="PANTHER" id="PTHR43098">
    <property type="entry name" value="L-ORNITHINE N(5)-MONOOXYGENASE-RELATED"/>
    <property type="match status" value="1"/>
</dbReference>
<dbReference type="SUPFAM" id="SSF51905">
    <property type="entry name" value="FAD/NAD(P)-binding domain"/>
    <property type="match status" value="2"/>
</dbReference>
<gene>
    <name evidence="8" type="ORF">BABINDRAFT_161246</name>
</gene>
<dbReference type="Gene3D" id="3.50.50.60">
    <property type="entry name" value="FAD/NAD(P)-binding domain"/>
    <property type="match status" value="2"/>
</dbReference>
<evidence type="ECO:0000256" key="1">
    <source>
        <dbReference type="ARBA" id="ARBA00001974"/>
    </source>
</evidence>
<keyword evidence="4" id="KW-0274">FAD</keyword>
<dbReference type="GO" id="GO:0004499">
    <property type="term" value="F:N,N-dimethylaniline monooxygenase activity"/>
    <property type="evidence" value="ECO:0007669"/>
    <property type="project" value="InterPro"/>
</dbReference>
<evidence type="ECO:0000256" key="4">
    <source>
        <dbReference type="ARBA" id="ARBA00022827"/>
    </source>
</evidence>
<dbReference type="PANTHER" id="PTHR43098:SF3">
    <property type="entry name" value="L-ORNITHINE N(5)-MONOOXYGENASE-RELATED"/>
    <property type="match status" value="1"/>
</dbReference>
<dbReference type="AlphaFoldDB" id="A0A1E3QRH5"/>
<dbReference type="GeneID" id="30146567"/>